<dbReference type="PANTHER" id="PTHR34599">
    <property type="entry name" value="PEROXIDASE-RELATED"/>
    <property type="match status" value="1"/>
</dbReference>
<gene>
    <name evidence="2" type="ORF">K1W69_08730</name>
</gene>
<dbReference type="EMBL" id="JAICBX010000002">
    <property type="protein sequence ID" value="MBW8637271.1"/>
    <property type="molecule type" value="Genomic_DNA"/>
</dbReference>
<dbReference type="InterPro" id="IPR052559">
    <property type="entry name" value="V-haloperoxidase"/>
</dbReference>
<sequence>MSIQLNPIPNGELRASTSKRVREEAAKVAYKRVTPKKQKNNGEAAASGPRLATFSKGLTHDDHGVADHKQLDTLIEQLNQHLDPPHDAETPFPGTYTSKLPAPFKVPNYGDGAKGYAWHKSLKWRSWESPLSGQAYEINGPDPDQVAMPPAPVAGSAELIAEMAEVYAMACLRDTAFESWRTTATSVVGMLNCLDYFSDPDFADDPDARAKSRREARRGDGSNNLTPGNLFRGSTPGCMAGPYISQFLLIGNKERGGDPRKPESAPQLEQSPVTGKAADAYSRAARFATVGADGLAKHSDGYVQYGAQTIPQQLVPHLAGRDHMTNWRHWIDVQNGANLKDGFDLFEKEPRFISTPRDLATYVHFDALYQSYLNACLILLGQGMPTDIGLPEGAGHPTRDGFALFGGPHILTLVTEVATRALKAVRRQKYNIHLRARPEAIAAAITLAWNATDGDQQHKAMGVDAHKFIAMKDALKETGLLDEICAHNAKQNAKWKSDGWPVDHCWIDESKNGLLPMAFPERSPMHPSYGAGHATVAGACVTILKAFFEMYRIPEGTKRGQVPLDDLMENAPDSFFGQELTITGKPDDGGVQVGIGIPDIYIADAAHPSKLASYGGGDKHAITVQGELNKLAANISIGRDFAGVHYYTDYYESLRMGERIAVGVLQEQMLTYREPVSMRLTSFDGDLMLISGSGGSRSGGGDPDDAVVQVWRRDGGSTSTVDFKEWWNRATA</sequence>
<feature type="region of interest" description="Disordered" evidence="1">
    <location>
        <begin position="254"/>
        <end position="275"/>
    </location>
</feature>
<evidence type="ECO:0000313" key="2">
    <source>
        <dbReference type="EMBL" id="MBW8637271.1"/>
    </source>
</evidence>
<proteinExistence type="predicted"/>
<evidence type="ECO:0000313" key="3">
    <source>
        <dbReference type="Proteomes" id="UP001196509"/>
    </source>
</evidence>
<dbReference type="RefSeq" id="WP_220227992.1">
    <property type="nucleotide sequence ID" value="NZ_JAICBX010000002.1"/>
</dbReference>
<keyword evidence="3" id="KW-1185">Reference proteome</keyword>
<comment type="caution">
    <text evidence="2">The sequence shown here is derived from an EMBL/GenBank/DDBJ whole genome shotgun (WGS) entry which is preliminary data.</text>
</comment>
<dbReference type="InterPro" id="IPR036938">
    <property type="entry name" value="PAP2/HPO_sf"/>
</dbReference>
<dbReference type="Gene3D" id="1.10.606.10">
    <property type="entry name" value="Vanadium-containing Chloroperoxidase, domain 2"/>
    <property type="match status" value="1"/>
</dbReference>
<reference evidence="2" key="1">
    <citation type="submission" date="2021-08" db="EMBL/GenBank/DDBJ databases">
        <title>Hoeflea bacterium WL0058 sp. nov., isolated from the sediment.</title>
        <authorList>
            <person name="Wang L."/>
            <person name="Zhang D."/>
        </authorList>
    </citation>
    <scope>NUCLEOTIDE SEQUENCE</scope>
    <source>
        <strain evidence="2">WL0058</strain>
    </source>
</reference>
<name>A0AAE2ZJA2_9HYPH</name>
<feature type="compositionally biased region" description="Basic and acidic residues" evidence="1">
    <location>
        <begin position="254"/>
        <end position="263"/>
    </location>
</feature>
<dbReference type="AlphaFoldDB" id="A0AAE2ZJA2"/>
<feature type="region of interest" description="Disordered" evidence="1">
    <location>
        <begin position="206"/>
        <end position="231"/>
    </location>
</feature>
<dbReference type="InterPro" id="IPR016119">
    <property type="entry name" value="Br/Cl_peroxidase_C"/>
</dbReference>
<accession>A0AAE2ZJA2</accession>
<evidence type="ECO:0000256" key="1">
    <source>
        <dbReference type="SAM" id="MobiDB-lite"/>
    </source>
</evidence>
<dbReference type="GO" id="GO:0004601">
    <property type="term" value="F:peroxidase activity"/>
    <property type="evidence" value="ECO:0007669"/>
    <property type="project" value="InterPro"/>
</dbReference>
<protein>
    <submittedName>
        <fullName evidence="2">Vanadium-dependent haloperoxidase</fullName>
    </submittedName>
</protein>
<dbReference type="Proteomes" id="UP001196509">
    <property type="component" value="Unassembled WGS sequence"/>
</dbReference>
<dbReference type="SUPFAM" id="SSF48317">
    <property type="entry name" value="Acid phosphatase/Vanadium-dependent haloperoxidase"/>
    <property type="match status" value="1"/>
</dbReference>
<dbReference type="PANTHER" id="PTHR34599:SF1">
    <property type="entry name" value="PHOSPHATIDIC ACID PHOSPHATASE TYPE 2_HALOPEROXIDASE DOMAIN-CONTAINING PROTEIN"/>
    <property type="match status" value="1"/>
</dbReference>
<organism evidence="2 3">
    <name type="scientific">Flavimaribacter sediminis</name>
    <dbReference type="NCBI Taxonomy" id="2865987"/>
    <lineage>
        <taxon>Bacteria</taxon>
        <taxon>Pseudomonadati</taxon>
        <taxon>Pseudomonadota</taxon>
        <taxon>Alphaproteobacteria</taxon>
        <taxon>Hyphomicrobiales</taxon>
        <taxon>Rhizobiaceae</taxon>
        <taxon>Flavimaribacter</taxon>
    </lineage>
</organism>
<dbReference type="CDD" id="cd03398">
    <property type="entry name" value="PAP2_haloperoxidase"/>
    <property type="match status" value="1"/>
</dbReference>
<feature type="region of interest" description="Disordered" evidence="1">
    <location>
        <begin position="1"/>
        <end position="20"/>
    </location>
</feature>